<feature type="domain" description="HTH rpiR-type" evidence="1">
    <location>
        <begin position="1"/>
        <end position="75"/>
    </location>
</feature>
<dbReference type="OrthoDB" id="392045at2"/>
<dbReference type="eggNOG" id="COG1737">
    <property type="taxonomic scope" value="Bacteria"/>
</dbReference>
<accession>D4XVE6</accession>
<dbReference type="PROSITE" id="PS51071">
    <property type="entry name" value="HTH_RPIR"/>
    <property type="match status" value="1"/>
</dbReference>
<dbReference type="GO" id="GO:0003700">
    <property type="term" value="F:DNA-binding transcription factor activity"/>
    <property type="evidence" value="ECO:0007669"/>
    <property type="project" value="InterPro"/>
</dbReference>
<dbReference type="InterPro" id="IPR036388">
    <property type="entry name" value="WH-like_DNA-bd_sf"/>
</dbReference>
<dbReference type="InterPro" id="IPR000281">
    <property type="entry name" value="HTH_RpiR"/>
</dbReference>
<sequence>MKIISNIKHIKLSKTEQSIIDFLEENPEKFCLLSINELADNFFISMSIISRLCKKLNFKNFYELKSYVNKWSSKSELNNLLVEDSVDNIIHNLRIFNHYAIEKTKDNIDRKLIEKITENIDKASKVVIYGIGSSYIAALDLTSGCTILNVNAISTNSIHDLALWLNNTNKAEMYTIIFSKSMESRENKYIYNLLNENGYKTCLITQNRNFKSSKISDVIYFDSLQQIERISALSSRISEFFISDIIIKTLALKRQKPHSKIYELFKDSWRK</sequence>
<gene>
    <name evidence="2" type="ORF">MALL_0636</name>
</gene>
<dbReference type="SUPFAM" id="SSF46689">
    <property type="entry name" value="Homeodomain-like"/>
    <property type="match status" value="1"/>
</dbReference>
<reference evidence="2 3" key="1">
    <citation type="submission" date="2010-03" db="EMBL/GenBank/DDBJ databases">
        <authorList>
            <person name="Glass J.I."/>
            <person name="Benders G.A."/>
            <person name="Durkin A.S."/>
            <person name="Farmerie W.G."/>
            <person name="Hlavinka K."/>
            <person name="Hostetler J."/>
            <person name="Jackson J."/>
            <person name="May M.A."/>
            <person name="Miller R.H."/>
            <person name="Paralanov V."/>
            <person name="Radune D."/>
            <person name="Szczypinski B."/>
            <person name="Brown D.R."/>
        </authorList>
    </citation>
    <scope>NUCLEOTIDE SEQUENCE [LARGE SCALE GENOMIC DNA]</scope>
    <source>
        <strain evidence="2 3">A21JP2</strain>
    </source>
</reference>
<dbReference type="RefSeq" id="WP_005683360.1">
    <property type="nucleotide sequence ID" value="NZ_ADNC01000007.1"/>
</dbReference>
<proteinExistence type="predicted"/>
<dbReference type="STRING" id="747682.MALL_0636"/>
<evidence type="ECO:0000313" key="2">
    <source>
        <dbReference type="EMBL" id="EFF41657.1"/>
    </source>
</evidence>
<dbReference type="PANTHER" id="PTHR30514">
    <property type="entry name" value="GLUCOKINASE"/>
    <property type="match status" value="1"/>
</dbReference>
<dbReference type="GO" id="GO:0097367">
    <property type="term" value="F:carbohydrate derivative binding"/>
    <property type="evidence" value="ECO:0007669"/>
    <property type="project" value="InterPro"/>
</dbReference>
<dbReference type="GO" id="GO:0003677">
    <property type="term" value="F:DNA binding"/>
    <property type="evidence" value="ECO:0007669"/>
    <property type="project" value="InterPro"/>
</dbReference>
<dbReference type="CDD" id="cd05013">
    <property type="entry name" value="SIS_RpiR"/>
    <property type="match status" value="1"/>
</dbReference>
<dbReference type="InterPro" id="IPR047640">
    <property type="entry name" value="RpiR-like"/>
</dbReference>
<organism evidence="2 3">
    <name type="scientific">Mycoplasmopsis alligatoris A21JP2</name>
    <dbReference type="NCBI Taxonomy" id="747682"/>
    <lineage>
        <taxon>Bacteria</taxon>
        <taxon>Bacillati</taxon>
        <taxon>Mycoplasmatota</taxon>
        <taxon>Mycoplasmoidales</taxon>
        <taxon>Metamycoplasmataceae</taxon>
        <taxon>Mycoplasmopsis</taxon>
    </lineage>
</organism>
<dbReference type="Pfam" id="PF01418">
    <property type="entry name" value="HTH_6"/>
    <property type="match status" value="1"/>
</dbReference>
<dbReference type="Proteomes" id="UP000004757">
    <property type="component" value="Unassembled WGS sequence"/>
</dbReference>
<evidence type="ECO:0000313" key="3">
    <source>
        <dbReference type="Proteomes" id="UP000004757"/>
    </source>
</evidence>
<keyword evidence="3" id="KW-1185">Reference proteome</keyword>
<dbReference type="AlphaFoldDB" id="D4XVE6"/>
<dbReference type="EMBL" id="ADNC01000007">
    <property type="protein sequence ID" value="EFF41657.1"/>
    <property type="molecule type" value="Genomic_DNA"/>
</dbReference>
<dbReference type="InterPro" id="IPR046348">
    <property type="entry name" value="SIS_dom_sf"/>
</dbReference>
<dbReference type="InterPro" id="IPR035472">
    <property type="entry name" value="RpiR-like_SIS"/>
</dbReference>
<dbReference type="InterPro" id="IPR009057">
    <property type="entry name" value="Homeodomain-like_sf"/>
</dbReference>
<dbReference type="PANTHER" id="PTHR30514:SF10">
    <property type="entry name" value="MURR_RPIR FAMILY TRANSCRIPTIONAL REGULATOR"/>
    <property type="match status" value="1"/>
</dbReference>
<name>D4XVE6_9BACT</name>
<dbReference type="Gene3D" id="3.40.50.10490">
    <property type="entry name" value="Glucose-6-phosphate isomerase like protein, domain 1"/>
    <property type="match status" value="1"/>
</dbReference>
<comment type="caution">
    <text evidence="2">The sequence shown here is derived from an EMBL/GenBank/DDBJ whole genome shotgun (WGS) entry which is preliminary data.</text>
</comment>
<dbReference type="Gene3D" id="1.10.10.10">
    <property type="entry name" value="Winged helix-like DNA-binding domain superfamily/Winged helix DNA-binding domain"/>
    <property type="match status" value="1"/>
</dbReference>
<protein>
    <submittedName>
        <fullName evidence="2">Transcriptional regulator, RpiR family</fullName>
    </submittedName>
</protein>
<dbReference type="SUPFAM" id="SSF53697">
    <property type="entry name" value="SIS domain"/>
    <property type="match status" value="1"/>
</dbReference>
<evidence type="ECO:0000259" key="1">
    <source>
        <dbReference type="PROSITE" id="PS51071"/>
    </source>
</evidence>
<dbReference type="GO" id="GO:1901135">
    <property type="term" value="P:carbohydrate derivative metabolic process"/>
    <property type="evidence" value="ECO:0007669"/>
    <property type="project" value="InterPro"/>
</dbReference>